<sequence>MDYGLEDILVAISLFILAALCEIGGGWLVWKWRRENWNLLSFIAGIAILALYGIIPTLQRLPFSRTYAAYGGFFVALSLLWGWAFDAQVPDRWDILGSVVAVGGVFVIMFAPREGNMHG</sequence>
<keyword evidence="8" id="KW-1185">Reference proteome</keyword>
<organism evidence="7 8">
    <name type="scientific">Amborella trichopoda</name>
    <dbReference type="NCBI Taxonomy" id="13333"/>
    <lineage>
        <taxon>Eukaryota</taxon>
        <taxon>Viridiplantae</taxon>
        <taxon>Streptophyta</taxon>
        <taxon>Embryophyta</taxon>
        <taxon>Tracheophyta</taxon>
        <taxon>Spermatophyta</taxon>
        <taxon>Magnoliopsida</taxon>
        <taxon>Amborellales</taxon>
        <taxon>Amborellaceae</taxon>
        <taxon>Amborella</taxon>
    </lineage>
</organism>
<evidence type="ECO:0000313" key="7">
    <source>
        <dbReference type="EMBL" id="ERN11852.1"/>
    </source>
</evidence>
<dbReference type="Proteomes" id="UP000017836">
    <property type="component" value="Unassembled WGS sequence"/>
</dbReference>
<feature type="transmembrane region" description="Helical" evidence="6">
    <location>
        <begin position="95"/>
        <end position="112"/>
    </location>
</feature>
<evidence type="ECO:0000313" key="8">
    <source>
        <dbReference type="Proteomes" id="UP000017836"/>
    </source>
</evidence>
<dbReference type="Pfam" id="PF02694">
    <property type="entry name" value="UPF0060"/>
    <property type="match status" value="1"/>
</dbReference>
<accession>W1PPB1</accession>
<proteinExistence type="inferred from homology"/>
<dbReference type="eggNOG" id="ENOG502S4DA">
    <property type="taxonomic scope" value="Eukaryota"/>
</dbReference>
<dbReference type="HOGENOM" id="CLU_117653_0_1_1"/>
<dbReference type="OMA" id="DLYDWIG"/>
<dbReference type="InterPro" id="IPR037185">
    <property type="entry name" value="EmrE-like"/>
</dbReference>
<dbReference type="PANTHER" id="PTHR36116">
    <property type="entry name" value="UPF0060 MEMBRANE PROTEIN YNFA"/>
    <property type="match status" value="1"/>
</dbReference>
<evidence type="ECO:0000256" key="5">
    <source>
        <dbReference type="ARBA" id="ARBA00023136"/>
    </source>
</evidence>
<dbReference type="EMBL" id="KI392664">
    <property type="protein sequence ID" value="ERN11852.1"/>
    <property type="molecule type" value="Genomic_DNA"/>
</dbReference>
<keyword evidence="4 6" id="KW-1133">Transmembrane helix</keyword>
<reference evidence="8" key="1">
    <citation type="journal article" date="2013" name="Science">
        <title>The Amborella genome and the evolution of flowering plants.</title>
        <authorList>
            <consortium name="Amborella Genome Project"/>
        </authorList>
    </citation>
    <scope>NUCLEOTIDE SEQUENCE [LARGE SCALE GENOMIC DNA]</scope>
</reference>
<dbReference type="NCBIfam" id="NF002586">
    <property type="entry name" value="PRK02237.1"/>
    <property type="match status" value="1"/>
</dbReference>
<dbReference type="GO" id="GO:0005886">
    <property type="term" value="C:plasma membrane"/>
    <property type="evidence" value="ECO:0000318"/>
    <property type="project" value="GO_Central"/>
</dbReference>
<evidence type="ECO:0000256" key="2">
    <source>
        <dbReference type="ARBA" id="ARBA00022475"/>
    </source>
</evidence>
<dbReference type="Gene3D" id="1.10.3730.20">
    <property type="match status" value="1"/>
</dbReference>
<evidence type="ECO:0000256" key="3">
    <source>
        <dbReference type="ARBA" id="ARBA00022692"/>
    </source>
</evidence>
<evidence type="ECO:0000256" key="6">
    <source>
        <dbReference type="SAM" id="Phobius"/>
    </source>
</evidence>
<dbReference type="PANTHER" id="PTHR36116:SF1">
    <property type="entry name" value="UPF0060 MEMBRANE PROTEIN YNFA"/>
    <property type="match status" value="1"/>
</dbReference>
<feature type="transmembrane region" description="Helical" evidence="6">
    <location>
        <begin position="67"/>
        <end position="83"/>
    </location>
</feature>
<evidence type="ECO:0000256" key="4">
    <source>
        <dbReference type="ARBA" id="ARBA00022989"/>
    </source>
</evidence>
<comment type="subcellular location">
    <subcellularLocation>
        <location evidence="1">Membrane</location>
        <topology evidence="1">Multi-pass membrane protein</topology>
    </subcellularLocation>
</comment>
<keyword evidence="5 6" id="KW-0472">Membrane</keyword>
<name>W1PPB1_AMBTC</name>
<dbReference type="AlphaFoldDB" id="W1PPB1"/>
<dbReference type="HAMAP" id="MF_00010">
    <property type="entry name" value="UPF0060"/>
    <property type="match status" value="1"/>
</dbReference>
<keyword evidence="3 6" id="KW-0812">Transmembrane</keyword>
<protein>
    <submittedName>
        <fullName evidence="7">Uncharacterized protein</fullName>
    </submittedName>
</protein>
<dbReference type="Gramene" id="ERN11852">
    <property type="protein sequence ID" value="ERN11852"/>
    <property type="gene ID" value="AMTR_s00020p00111330"/>
</dbReference>
<evidence type="ECO:0000256" key="1">
    <source>
        <dbReference type="ARBA" id="ARBA00004141"/>
    </source>
</evidence>
<gene>
    <name evidence="7" type="ORF">AMTR_s00020p00111330</name>
</gene>
<dbReference type="InterPro" id="IPR003844">
    <property type="entry name" value="UPF0060"/>
</dbReference>
<keyword evidence="2" id="KW-1003">Cell membrane</keyword>
<feature type="transmembrane region" description="Helical" evidence="6">
    <location>
        <begin position="36"/>
        <end position="55"/>
    </location>
</feature>
<feature type="transmembrane region" description="Helical" evidence="6">
    <location>
        <begin position="7"/>
        <end position="30"/>
    </location>
</feature>
<dbReference type="SUPFAM" id="SSF103481">
    <property type="entry name" value="Multidrug resistance efflux transporter EmrE"/>
    <property type="match status" value="1"/>
</dbReference>